<evidence type="ECO:0000256" key="7">
    <source>
        <dbReference type="SAM" id="Phobius"/>
    </source>
</evidence>
<proteinExistence type="predicted"/>
<evidence type="ECO:0000256" key="3">
    <source>
        <dbReference type="ARBA" id="ARBA00022723"/>
    </source>
</evidence>
<dbReference type="InterPro" id="IPR009056">
    <property type="entry name" value="Cyt_c-like_dom"/>
</dbReference>
<dbReference type="PANTHER" id="PTHR33751">
    <property type="entry name" value="CBB3-TYPE CYTOCHROME C OXIDASE SUBUNIT FIXP"/>
    <property type="match status" value="1"/>
</dbReference>
<keyword evidence="2 6" id="KW-0349">Heme</keyword>
<dbReference type="GO" id="GO:0005506">
    <property type="term" value="F:iron ion binding"/>
    <property type="evidence" value="ECO:0007669"/>
    <property type="project" value="InterPro"/>
</dbReference>
<keyword evidence="7" id="KW-0812">Transmembrane</keyword>
<evidence type="ECO:0000256" key="4">
    <source>
        <dbReference type="ARBA" id="ARBA00022982"/>
    </source>
</evidence>
<keyword evidence="1" id="KW-0813">Transport</keyword>
<dbReference type="PRINTS" id="PR00605">
    <property type="entry name" value="CYTCHROMECIC"/>
</dbReference>
<gene>
    <name evidence="9" type="ORF">COW36_03230</name>
</gene>
<sequence length="186" mass="20040">MTNDPLLDHDYDGIKELDNPLPGWWLGTFYIAIVFAAFYFTWHHIIGDGHLVQKAYEKQWAEMQAAELAKSAAQMASLSDDTLLKGAKDSAVVAAGKDKFTSTCSSCHGPDGGGLIGPNLTDVYWINGDGKPLSILKVIKEGVTAKGMPAWGPVLSQQDISNVTSYIVSIQGSKPANPKAPQGEKY</sequence>
<keyword evidence="7" id="KW-0472">Membrane</keyword>
<dbReference type="GO" id="GO:0009055">
    <property type="term" value="F:electron transfer activity"/>
    <property type="evidence" value="ECO:0007669"/>
    <property type="project" value="InterPro"/>
</dbReference>
<evidence type="ECO:0000256" key="2">
    <source>
        <dbReference type="ARBA" id="ARBA00022617"/>
    </source>
</evidence>
<dbReference type="InterPro" id="IPR038414">
    <property type="entry name" value="CcoP_N_sf"/>
</dbReference>
<reference evidence="9 10" key="1">
    <citation type="submission" date="2017-09" db="EMBL/GenBank/DDBJ databases">
        <title>Depth-based differentiation of microbial function through sediment-hosted aquifers and enrichment of novel symbionts in the deep terrestrial subsurface.</title>
        <authorList>
            <person name="Probst A.J."/>
            <person name="Ladd B."/>
            <person name="Jarett J.K."/>
            <person name="Geller-Mcgrath D.E."/>
            <person name="Sieber C.M."/>
            <person name="Emerson J.B."/>
            <person name="Anantharaman K."/>
            <person name="Thomas B.C."/>
            <person name="Malmstrom R."/>
            <person name="Stieglmeier M."/>
            <person name="Klingl A."/>
            <person name="Woyke T."/>
            <person name="Ryan C.M."/>
            <person name="Banfield J.F."/>
        </authorList>
    </citation>
    <scope>NUCLEOTIDE SEQUENCE [LARGE SCALE GENOMIC DNA]</scope>
    <source>
        <strain evidence="9">CG17_big_fil_post_rev_8_21_14_2_50_48_46</strain>
    </source>
</reference>
<dbReference type="Pfam" id="PF14715">
    <property type="entry name" value="FixP_N"/>
    <property type="match status" value="1"/>
</dbReference>
<dbReference type="EMBL" id="PFFQ01000009">
    <property type="protein sequence ID" value="PIW18834.1"/>
    <property type="molecule type" value="Genomic_DNA"/>
</dbReference>
<dbReference type="Gene3D" id="1.10.760.10">
    <property type="entry name" value="Cytochrome c-like domain"/>
    <property type="match status" value="1"/>
</dbReference>
<keyword evidence="3 6" id="KW-0479">Metal-binding</keyword>
<dbReference type="InterPro" id="IPR008168">
    <property type="entry name" value="Cyt_C_IC"/>
</dbReference>
<evidence type="ECO:0000313" key="10">
    <source>
        <dbReference type="Proteomes" id="UP000231019"/>
    </source>
</evidence>
<dbReference type="Proteomes" id="UP000231019">
    <property type="component" value="Unassembled WGS sequence"/>
</dbReference>
<keyword evidence="4" id="KW-0249">Electron transport</keyword>
<evidence type="ECO:0000256" key="5">
    <source>
        <dbReference type="ARBA" id="ARBA00023004"/>
    </source>
</evidence>
<evidence type="ECO:0000259" key="8">
    <source>
        <dbReference type="PROSITE" id="PS51007"/>
    </source>
</evidence>
<dbReference type="InterPro" id="IPR032858">
    <property type="entry name" value="CcoP_N"/>
</dbReference>
<evidence type="ECO:0000256" key="6">
    <source>
        <dbReference type="PROSITE-ProRule" id="PRU00433"/>
    </source>
</evidence>
<dbReference type="InterPro" id="IPR036909">
    <property type="entry name" value="Cyt_c-like_dom_sf"/>
</dbReference>
<keyword evidence="5 6" id="KW-0408">Iron</keyword>
<dbReference type="AlphaFoldDB" id="A0A2M7G9N4"/>
<feature type="domain" description="Cytochrome c" evidence="8">
    <location>
        <begin position="91"/>
        <end position="171"/>
    </location>
</feature>
<evidence type="ECO:0000313" key="9">
    <source>
        <dbReference type="EMBL" id="PIW18834.1"/>
    </source>
</evidence>
<dbReference type="PANTHER" id="PTHR33751:SF1">
    <property type="entry name" value="CBB3-TYPE CYTOCHROME C OXIDASE SUBUNIT FIXP"/>
    <property type="match status" value="1"/>
</dbReference>
<comment type="caution">
    <text evidence="9">The sequence shown here is derived from an EMBL/GenBank/DDBJ whole genome shotgun (WGS) entry which is preliminary data.</text>
</comment>
<name>A0A2M7G9N4_9BACT</name>
<accession>A0A2M7G9N4</accession>
<dbReference type="InterPro" id="IPR050597">
    <property type="entry name" value="Cytochrome_c_Oxidase_Subunit"/>
</dbReference>
<dbReference type="Gene3D" id="6.10.280.130">
    <property type="match status" value="1"/>
</dbReference>
<evidence type="ECO:0000256" key="1">
    <source>
        <dbReference type="ARBA" id="ARBA00022448"/>
    </source>
</evidence>
<keyword evidence="7" id="KW-1133">Transmembrane helix</keyword>
<dbReference type="SUPFAM" id="SSF46626">
    <property type="entry name" value="Cytochrome c"/>
    <property type="match status" value="1"/>
</dbReference>
<protein>
    <submittedName>
        <fullName evidence="9">Cytochrome oxidase subunit III</fullName>
    </submittedName>
</protein>
<dbReference type="PROSITE" id="PS51007">
    <property type="entry name" value="CYTC"/>
    <property type="match status" value="1"/>
</dbReference>
<dbReference type="Pfam" id="PF13442">
    <property type="entry name" value="Cytochrome_CBB3"/>
    <property type="match status" value="1"/>
</dbReference>
<dbReference type="GO" id="GO:0020037">
    <property type="term" value="F:heme binding"/>
    <property type="evidence" value="ECO:0007669"/>
    <property type="project" value="InterPro"/>
</dbReference>
<feature type="transmembrane region" description="Helical" evidence="7">
    <location>
        <begin position="24"/>
        <end position="42"/>
    </location>
</feature>
<organism evidence="9 10">
    <name type="scientific">bacterium (Candidatus Blackallbacteria) CG17_big_fil_post_rev_8_21_14_2_50_48_46</name>
    <dbReference type="NCBI Taxonomy" id="2014261"/>
    <lineage>
        <taxon>Bacteria</taxon>
        <taxon>Candidatus Blackallbacteria</taxon>
    </lineage>
</organism>